<feature type="transmembrane region" description="Helical" evidence="1">
    <location>
        <begin position="273"/>
        <end position="294"/>
    </location>
</feature>
<feature type="transmembrane region" description="Helical" evidence="1">
    <location>
        <begin position="250"/>
        <end position="267"/>
    </location>
</feature>
<protein>
    <recommendedName>
        <fullName evidence="4">Citrate transporter-like domain-containing protein</fullName>
    </recommendedName>
</protein>
<feature type="transmembrane region" description="Helical" evidence="1">
    <location>
        <begin position="83"/>
        <end position="100"/>
    </location>
</feature>
<feature type="transmembrane region" description="Helical" evidence="1">
    <location>
        <begin position="315"/>
        <end position="333"/>
    </location>
</feature>
<dbReference type="RefSeq" id="WP_160918892.1">
    <property type="nucleotide sequence ID" value="NZ_WMEY01000002.1"/>
</dbReference>
<feature type="transmembrane region" description="Helical" evidence="1">
    <location>
        <begin position="175"/>
        <end position="199"/>
    </location>
</feature>
<feature type="transmembrane region" description="Helical" evidence="1">
    <location>
        <begin position="353"/>
        <end position="374"/>
    </location>
</feature>
<comment type="caution">
    <text evidence="2">The sequence shown here is derived from an EMBL/GenBank/DDBJ whole genome shotgun (WGS) entry which is preliminary data.</text>
</comment>
<keyword evidence="1" id="KW-0472">Membrane</keyword>
<keyword evidence="1" id="KW-0812">Transmembrane</keyword>
<evidence type="ECO:0000256" key="1">
    <source>
        <dbReference type="SAM" id="Phobius"/>
    </source>
</evidence>
<feature type="transmembrane region" description="Helical" evidence="1">
    <location>
        <begin position="32"/>
        <end position="48"/>
    </location>
</feature>
<dbReference type="Proteomes" id="UP000447833">
    <property type="component" value="Unassembled WGS sequence"/>
</dbReference>
<evidence type="ECO:0000313" key="2">
    <source>
        <dbReference type="EMBL" id="MYL63242.1"/>
    </source>
</evidence>
<dbReference type="AlphaFoldDB" id="A0A845EXF0"/>
<feature type="transmembrane region" description="Helical" evidence="1">
    <location>
        <begin position="436"/>
        <end position="456"/>
    </location>
</feature>
<organism evidence="2 3">
    <name type="scientific">Guptibacillus hwajinpoensis</name>
    <dbReference type="NCBI Taxonomy" id="208199"/>
    <lineage>
        <taxon>Bacteria</taxon>
        <taxon>Bacillati</taxon>
        <taxon>Bacillota</taxon>
        <taxon>Bacilli</taxon>
        <taxon>Bacillales</taxon>
        <taxon>Guptibacillaceae</taxon>
        <taxon>Guptibacillus</taxon>
    </lineage>
</organism>
<reference evidence="2 3" key="1">
    <citation type="submission" date="2019-11" db="EMBL/GenBank/DDBJ databases">
        <title>Genome sequences of 17 halophilic strains isolated from different environments.</title>
        <authorList>
            <person name="Furrow R.E."/>
        </authorList>
    </citation>
    <scope>NUCLEOTIDE SEQUENCE [LARGE SCALE GENOMIC DNA]</scope>
    <source>
        <strain evidence="2 3">22506_14_FS</strain>
    </source>
</reference>
<keyword evidence="1" id="KW-1133">Transmembrane helix</keyword>
<gene>
    <name evidence="2" type="ORF">GLW07_07720</name>
</gene>
<feature type="transmembrane region" description="Helical" evidence="1">
    <location>
        <begin position="386"/>
        <end position="416"/>
    </location>
</feature>
<accession>A0A845EXF0</accession>
<sequence length="457" mass="51433">MWNTRLFQHIYVFYLFVFLLDVIYLFWSNASLYTTIGLLAIVMIVINFKEADRVFKILGIILLSAGGFFYFSSDISIVQIPSFFAGNIGLLFLLSMLPWMNSVVKAGRYNKLLQTLLGSNVKKMGDLYVRGEATMVSLAAFLNLSSATISQDLLKNQLKKSKTHVRNRFIAMSTLRGYSLALLWSPLEILLATSIFITNANYLEVLPWMLLVALLGFAFDSIIGKITFRNEVVEEVGTPTKLGASSKKKLMEFIVALVLFLMVVVFLTNVIQFNFLFAVTIALFPFAYIWALLLKRKRSFFQIGWPNWKRQTNHLHNFIVLLLTLSFFTETLNASPYLRYLQDPLVALEGHQVYIMLFIQATFLIMTLLGVHPIATMGIFGGVSELLLNAFPSVTLTILLASSAIATVPSAPYGLIVTLTSVGLKMNPYKIVLKNISYSLMCGFIGVLIAYCTLFLY</sequence>
<name>A0A845EXF0_9BACL</name>
<feature type="transmembrane region" description="Helical" evidence="1">
    <location>
        <begin position="6"/>
        <end position="27"/>
    </location>
</feature>
<feature type="transmembrane region" description="Helical" evidence="1">
    <location>
        <begin position="205"/>
        <end position="223"/>
    </location>
</feature>
<evidence type="ECO:0008006" key="4">
    <source>
        <dbReference type="Google" id="ProtNLM"/>
    </source>
</evidence>
<feature type="transmembrane region" description="Helical" evidence="1">
    <location>
        <begin position="54"/>
        <end position="71"/>
    </location>
</feature>
<evidence type="ECO:0000313" key="3">
    <source>
        <dbReference type="Proteomes" id="UP000447833"/>
    </source>
</evidence>
<proteinExistence type="predicted"/>
<dbReference type="EMBL" id="WMEY01000002">
    <property type="protein sequence ID" value="MYL63242.1"/>
    <property type="molecule type" value="Genomic_DNA"/>
</dbReference>